<dbReference type="InterPro" id="IPR039060">
    <property type="entry name" value="Antitox_HigA"/>
</dbReference>
<dbReference type="SUPFAM" id="SSF47413">
    <property type="entry name" value="lambda repressor-like DNA-binding domains"/>
    <property type="match status" value="1"/>
</dbReference>
<organism evidence="3">
    <name type="scientific">uncultured Desulfobacterium sp</name>
    <dbReference type="NCBI Taxonomy" id="201089"/>
    <lineage>
        <taxon>Bacteria</taxon>
        <taxon>Pseudomonadati</taxon>
        <taxon>Thermodesulfobacteriota</taxon>
        <taxon>Desulfobacteria</taxon>
        <taxon>Desulfobacterales</taxon>
        <taxon>Desulfobacteriaceae</taxon>
        <taxon>Desulfobacterium</taxon>
        <taxon>environmental samples</taxon>
    </lineage>
</organism>
<proteinExistence type="inferred from homology"/>
<feature type="domain" description="HTH cro/C1-type" evidence="2">
    <location>
        <begin position="61"/>
        <end position="114"/>
    </location>
</feature>
<accession>A0A445MTA8</accession>
<evidence type="ECO:0000256" key="1">
    <source>
        <dbReference type="ARBA" id="ARBA00007227"/>
    </source>
</evidence>
<evidence type="ECO:0000313" key="3">
    <source>
        <dbReference type="EMBL" id="SPD72601.1"/>
    </source>
</evidence>
<protein>
    <submittedName>
        <fullName evidence="3">Putative transcription regulator with HTH domain</fullName>
    </submittedName>
</protein>
<dbReference type="PANTHER" id="PTHR40455:SF1">
    <property type="entry name" value="ANTITOXIN HIGA"/>
    <property type="match status" value="1"/>
</dbReference>
<dbReference type="SMART" id="SM00530">
    <property type="entry name" value="HTH_XRE"/>
    <property type="match status" value="1"/>
</dbReference>
<sequence length="411" mass="47367">MVNRLIKTEEDYNAALDRIEQLMDAKPGTEEMDELELLTALVEMYEDKHYPIHRPDPVEAIKFRMEQLGLSQKDMVPSIGSKSRVSEVLNRKRPLTLAMMRALRKKLGISAEVLLQEPGENFPDTLPQVDWSRFPLKEMAKRSWIPNVVDLKERAEEVIRDFIEKAGGMDAVPLPAFRRGINGRFNEKTDFYALNAWCLRVIALAKQNPLKTRYNKGTVDLNFLREIGKLSYLETGPLLAKEYLEKNGIHLIFQSHLPKTYLDGAAMLLPDGNPAIGMTLRYDRVDNFWFCLLHELAHVSRHLSPSQSFIIDDLDLDKQREQEDLIEKEANEMATEALLPEKVWKNHPARKNPTASKVVELAEKLRIHPVIVAGRIRFEKNNYKLLAKYTGRGQVRRLFVEVQESPTKRMV</sequence>
<dbReference type="CDD" id="cd00093">
    <property type="entry name" value="HTH_XRE"/>
    <property type="match status" value="1"/>
</dbReference>
<dbReference type="EMBL" id="OJIN01000046">
    <property type="protein sequence ID" value="SPD72601.1"/>
    <property type="molecule type" value="Genomic_DNA"/>
</dbReference>
<dbReference type="GO" id="GO:0001046">
    <property type="term" value="F:core promoter sequence-specific DNA binding"/>
    <property type="evidence" value="ECO:0007669"/>
    <property type="project" value="TreeGrafter"/>
</dbReference>
<dbReference type="PANTHER" id="PTHR40455">
    <property type="entry name" value="ANTITOXIN HIGA"/>
    <property type="match status" value="1"/>
</dbReference>
<name>A0A445MTA8_9BACT</name>
<comment type="similarity">
    <text evidence="1">Belongs to the short-chain fatty acyl-CoA assimilation regulator (ScfR) family.</text>
</comment>
<reference evidence="3" key="1">
    <citation type="submission" date="2018-01" db="EMBL/GenBank/DDBJ databases">
        <authorList>
            <person name="Regsiter A."/>
            <person name="William W."/>
        </authorList>
    </citation>
    <scope>NUCLEOTIDE SEQUENCE</scope>
    <source>
        <strain evidence="3">TRIP AH-1</strain>
    </source>
</reference>
<dbReference type="AlphaFoldDB" id="A0A445MTA8"/>
<evidence type="ECO:0000259" key="2">
    <source>
        <dbReference type="PROSITE" id="PS50943"/>
    </source>
</evidence>
<dbReference type="Gene3D" id="1.10.260.40">
    <property type="entry name" value="lambda repressor-like DNA-binding domains"/>
    <property type="match status" value="1"/>
</dbReference>
<dbReference type="Pfam" id="PF06114">
    <property type="entry name" value="Peptidase_M78"/>
    <property type="match status" value="1"/>
</dbReference>
<dbReference type="GO" id="GO:0006355">
    <property type="term" value="P:regulation of DNA-templated transcription"/>
    <property type="evidence" value="ECO:0007669"/>
    <property type="project" value="InterPro"/>
</dbReference>
<dbReference type="InterPro" id="IPR010982">
    <property type="entry name" value="Lambda_DNA-bd_dom_sf"/>
</dbReference>
<dbReference type="InterPro" id="IPR001387">
    <property type="entry name" value="Cro/C1-type_HTH"/>
</dbReference>
<dbReference type="PROSITE" id="PS50943">
    <property type="entry name" value="HTH_CROC1"/>
    <property type="match status" value="1"/>
</dbReference>
<gene>
    <name evidence="3" type="ORF">PITCH_A140081</name>
</gene>
<dbReference type="InterPro" id="IPR010359">
    <property type="entry name" value="IrrE_HExxH"/>
</dbReference>